<proteinExistence type="predicted"/>
<dbReference type="InterPro" id="IPR036249">
    <property type="entry name" value="Thioredoxin-like_sf"/>
</dbReference>
<feature type="chain" id="PRO_5018984596" evidence="2">
    <location>
        <begin position="21"/>
        <end position="562"/>
    </location>
</feature>
<dbReference type="SUPFAM" id="SSF52833">
    <property type="entry name" value="Thioredoxin-like"/>
    <property type="match status" value="1"/>
</dbReference>
<feature type="domain" description="Secretion system C-terminal sorting" evidence="3">
    <location>
        <begin position="492"/>
        <end position="560"/>
    </location>
</feature>
<dbReference type="InterPro" id="IPR026444">
    <property type="entry name" value="Secre_tail"/>
</dbReference>
<organism evidence="4 5">
    <name type="scientific">Aequorivita ciconiae</name>
    <dbReference type="NCBI Taxonomy" id="2494375"/>
    <lineage>
        <taxon>Bacteria</taxon>
        <taxon>Pseudomonadati</taxon>
        <taxon>Bacteroidota</taxon>
        <taxon>Flavobacteriia</taxon>
        <taxon>Flavobacteriales</taxon>
        <taxon>Flavobacteriaceae</taxon>
        <taxon>Aequorivita</taxon>
    </lineage>
</organism>
<dbReference type="OrthoDB" id="6278496at2"/>
<dbReference type="Proteomes" id="UP000285517">
    <property type="component" value="Chromosome"/>
</dbReference>
<keyword evidence="5" id="KW-1185">Reference proteome</keyword>
<sequence length="562" mass="60599">MLKKLPITLICALVGLGSFAQTIVSTTPENRKVILEEYTGIYCGYCPQGHQIAQGIKDAHPDDVFLINIHQGGFAVPGANAPDFRTPWGNLLAAQTGLAGYPAATVNRQNFPGKEQGAQGTTAMNRNWWNFAATQVMAESSYVNVAVTAHIESATNVMSIHVEGYYTGNSPETTNLLNIAILQNNTLGPQSGGNMGNNYVHMHRLIDMVTGQWGEEISTTTSGTFFERDYTYQIIPHNNFVPVEIGELEVVAFLTETHQKIVSGNGTTPTITVTHANDANVRYIEPLKASCEGTQATASPKVNIQNAGSNPITSLEITSSFNGETSTFNWTGNLASLESKTITLPATSFTSMATNTIEVSVPNDDYNASNQKSVEFDAAPNGTGTVTMVLKTDAWGSECRWNLKDSAGTTLYSGGPYGNRQTITETFNLPEDCYAFTIIDTYGDGGTSVTLKDSEGTTLYHTAGDFGANETGNFSSNGVMGIESTLLKDVSIYPNPAQDILNISNAETSNIAIYDMLGRMIISKDNIEMNEQLNISNLSEGAYFVKISKEGNVTTKKFIVSK</sequence>
<dbReference type="KEGG" id="aev:EI546_14555"/>
<evidence type="ECO:0000313" key="4">
    <source>
        <dbReference type="EMBL" id="QAA83274.1"/>
    </source>
</evidence>
<dbReference type="AlphaFoldDB" id="A0A410G7K0"/>
<dbReference type="InterPro" id="IPR021615">
    <property type="entry name" value="Omp28"/>
</dbReference>
<dbReference type="Pfam" id="PF18962">
    <property type="entry name" value="Por_Secre_tail"/>
    <property type="match status" value="1"/>
</dbReference>
<reference evidence="4 5" key="1">
    <citation type="submission" date="2019-01" db="EMBL/GenBank/DDBJ databases">
        <title>Complete genome sequencing of Aequorivita sp. H23M31.</title>
        <authorList>
            <person name="Bae J.-W."/>
        </authorList>
    </citation>
    <scope>NUCLEOTIDE SEQUENCE [LARGE SCALE GENOMIC DNA]</scope>
    <source>
        <strain evidence="4 5">H23M31</strain>
    </source>
</reference>
<keyword evidence="1 2" id="KW-0732">Signal</keyword>
<dbReference type="InterPro" id="IPR013783">
    <property type="entry name" value="Ig-like_fold"/>
</dbReference>
<dbReference type="NCBIfam" id="TIGR04183">
    <property type="entry name" value="Por_Secre_tail"/>
    <property type="match status" value="1"/>
</dbReference>
<evidence type="ECO:0000256" key="2">
    <source>
        <dbReference type="SAM" id="SignalP"/>
    </source>
</evidence>
<dbReference type="EMBL" id="CP034951">
    <property type="protein sequence ID" value="QAA83274.1"/>
    <property type="molecule type" value="Genomic_DNA"/>
</dbReference>
<feature type="signal peptide" evidence="2">
    <location>
        <begin position="1"/>
        <end position="20"/>
    </location>
</feature>
<protein>
    <submittedName>
        <fullName evidence="4">T9SS type A sorting domain-containing protein</fullName>
    </submittedName>
</protein>
<gene>
    <name evidence="4" type="ORF">EI546_14555</name>
</gene>
<dbReference type="Gene3D" id="2.60.40.10">
    <property type="entry name" value="Immunoglobulins"/>
    <property type="match status" value="1"/>
</dbReference>
<evidence type="ECO:0000313" key="5">
    <source>
        <dbReference type="Proteomes" id="UP000285517"/>
    </source>
</evidence>
<evidence type="ECO:0000259" key="3">
    <source>
        <dbReference type="Pfam" id="PF18962"/>
    </source>
</evidence>
<evidence type="ECO:0000256" key="1">
    <source>
        <dbReference type="ARBA" id="ARBA00022729"/>
    </source>
</evidence>
<accession>A0A410G7K0</accession>
<dbReference type="Pfam" id="PF11551">
    <property type="entry name" value="Omp28"/>
    <property type="match status" value="1"/>
</dbReference>
<name>A0A410G7K0_9FLAO</name>